<accession>A0A512C821</accession>
<evidence type="ECO:0000313" key="3">
    <source>
        <dbReference type="Proteomes" id="UP000321301"/>
    </source>
</evidence>
<dbReference type="RefSeq" id="WP_020890341.1">
    <property type="nucleotide sequence ID" value="NZ_BJYV01000002.1"/>
</dbReference>
<dbReference type="Pfam" id="PF08818">
    <property type="entry name" value="DUF1801"/>
    <property type="match status" value="1"/>
</dbReference>
<dbReference type="AlphaFoldDB" id="A0A512C821"/>
<name>A0A512C821_9BACT</name>
<dbReference type="Pfam" id="PF13376">
    <property type="entry name" value="OmdA"/>
    <property type="match status" value="1"/>
</dbReference>
<dbReference type="Proteomes" id="UP000321301">
    <property type="component" value="Unassembled WGS sequence"/>
</dbReference>
<keyword evidence="3" id="KW-1185">Reference proteome</keyword>
<evidence type="ECO:0000259" key="1">
    <source>
        <dbReference type="Pfam" id="PF08818"/>
    </source>
</evidence>
<sequence>MNLGVDHYLKDGCGRCPLGATPDCKVNNWKEEMIYLRKIILSCGLTEQVKWGVPCYTIPVTESNKTESNILIMSALKDYCTISFFKGALLTNVDSMLEKPGENTQAARLIKFTGIEQILVNEEQIRTWIFEAVAVEKSELKVEMNKTAMETIPGELKLKFMEEPDFKLAFNALTPGRQRGYILYFSQPKQSKTRVSRIEKYSPKILDGKGMQDK</sequence>
<proteinExistence type="predicted"/>
<dbReference type="InterPro" id="IPR014922">
    <property type="entry name" value="YdhG-like"/>
</dbReference>
<dbReference type="PIRSF" id="PIRSF021308">
    <property type="entry name" value="UCP021308"/>
    <property type="match status" value="1"/>
</dbReference>
<protein>
    <recommendedName>
        <fullName evidence="1">YdhG-like domain-containing protein</fullName>
    </recommendedName>
</protein>
<evidence type="ECO:0000313" key="2">
    <source>
        <dbReference type="EMBL" id="GEO20354.1"/>
    </source>
</evidence>
<dbReference type="SUPFAM" id="SSF159888">
    <property type="entry name" value="YdhG-like"/>
    <property type="match status" value="1"/>
</dbReference>
<dbReference type="EMBL" id="BJYV01000002">
    <property type="protein sequence ID" value="GEO20354.1"/>
    <property type="molecule type" value="Genomic_DNA"/>
</dbReference>
<organism evidence="2 3">
    <name type="scientific">Cyclobacterium qasimii</name>
    <dbReference type="NCBI Taxonomy" id="1350429"/>
    <lineage>
        <taxon>Bacteria</taxon>
        <taxon>Pseudomonadati</taxon>
        <taxon>Bacteroidota</taxon>
        <taxon>Cytophagia</taxon>
        <taxon>Cytophagales</taxon>
        <taxon>Cyclobacteriaceae</taxon>
        <taxon>Cyclobacterium</taxon>
    </lineage>
</organism>
<feature type="domain" description="YdhG-like" evidence="1">
    <location>
        <begin position="29"/>
        <end position="133"/>
    </location>
</feature>
<comment type="caution">
    <text evidence="2">The sequence shown here is derived from an EMBL/GenBank/DDBJ whole genome shotgun (WGS) entry which is preliminary data.</text>
</comment>
<gene>
    <name evidence="2" type="primary">ydeI_2</name>
    <name evidence="2" type="ORF">CQA01_08880</name>
</gene>
<dbReference type="InterPro" id="IPR016786">
    <property type="entry name" value="YdeI_bac"/>
</dbReference>
<reference evidence="2 3" key="1">
    <citation type="submission" date="2019-07" db="EMBL/GenBank/DDBJ databases">
        <title>Whole genome shotgun sequence of Cyclobacterium qasimii NBRC 106168.</title>
        <authorList>
            <person name="Hosoyama A."/>
            <person name="Uohara A."/>
            <person name="Ohji S."/>
            <person name="Ichikawa N."/>
        </authorList>
    </citation>
    <scope>NUCLEOTIDE SEQUENCE [LARGE SCALE GENOMIC DNA]</scope>
    <source>
        <strain evidence="2 3">NBRC 106168</strain>
    </source>
</reference>